<dbReference type="AlphaFoldDB" id="A0A1I7XCC1"/>
<dbReference type="GO" id="GO:0016020">
    <property type="term" value="C:membrane"/>
    <property type="evidence" value="ECO:0007669"/>
    <property type="project" value="UniProtKB-SubCell"/>
</dbReference>
<keyword evidence="6 7" id="KW-0472">Membrane</keyword>
<protein>
    <recommendedName>
        <fullName evidence="7">Transmembrane 9 superfamily member</fullName>
    </recommendedName>
</protein>
<dbReference type="InterPro" id="IPR004240">
    <property type="entry name" value="EMP70"/>
</dbReference>
<reference evidence="9" key="1">
    <citation type="submission" date="2016-11" db="UniProtKB">
        <authorList>
            <consortium name="WormBaseParasite"/>
        </authorList>
    </citation>
    <scope>IDENTIFICATION</scope>
</reference>
<evidence type="ECO:0000256" key="5">
    <source>
        <dbReference type="ARBA" id="ARBA00022989"/>
    </source>
</evidence>
<evidence type="ECO:0000256" key="1">
    <source>
        <dbReference type="ARBA" id="ARBA00004141"/>
    </source>
</evidence>
<keyword evidence="3 7" id="KW-0812">Transmembrane</keyword>
<comment type="similarity">
    <text evidence="2 7">Belongs to the nonaspanin (TM9SF) (TC 9.A.2) family.</text>
</comment>
<evidence type="ECO:0000313" key="8">
    <source>
        <dbReference type="Proteomes" id="UP000095283"/>
    </source>
</evidence>
<keyword evidence="8" id="KW-1185">Reference proteome</keyword>
<dbReference type="GO" id="GO:0072657">
    <property type="term" value="P:protein localization to membrane"/>
    <property type="evidence" value="ECO:0007669"/>
    <property type="project" value="TreeGrafter"/>
</dbReference>
<organism evidence="8 9">
    <name type="scientific">Heterorhabditis bacteriophora</name>
    <name type="common">Entomopathogenic nematode worm</name>
    <dbReference type="NCBI Taxonomy" id="37862"/>
    <lineage>
        <taxon>Eukaryota</taxon>
        <taxon>Metazoa</taxon>
        <taxon>Ecdysozoa</taxon>
        <taxon>Nematoda</taxon>
        <taxon>Chromadorea</taxon>
        <taxon>Rhabditida</taxon>
        <taxon>Rhabditina</taxon>
        <taxon>Rhabditomorpha</taxon>
        <taxon>Strongyloidea</taxon>
        <taxon>Heterorhabditidae</taxon>
        <taxon>Heterorhabditis</taxon>
    </lineage>
</organism>
<dbReference type="PANTHER" id="PTHR10766">
    <property type="entry name" value="TRANSMEMBRANE 9 SUPERFAMILY PROTEIN"/>
    <property type="match status" value="1"/>
</dbReference>
<evidence type="ECO:0000256" key="3">
    <source>
        <dbReference type="ARBA" id="ARBA00022692"/>
    </source>
</evidence>
<dbReference type="Pfam" id="PF02990">
    <property type="entry name" value="EMP70"/>
    <property type="match status" value="2"/>
</dbReference>
<evidence type="ECO:0000256" key="7">
    <source>
        <dbReference type="RuleBase" id="RU363079"/>
    </source>
</evidence>
<feature type="transmembrane region" description="Helical" evidence="7">
    <location>
        <begin position="254"/>
        <end position="278"/>
    </location>
</feature>
<proteinExistence type="inferred from homology"/>
<evidence type="ECO:0000256" key="4">
    <source>
        <dbReference type="ARBA" id="ARBA00022729"/>
    </source>
</evidence>
<evidence type="ECO:0000313" key="9">
    <source>
        <dbReference type="WBParaSite" id="Hba_15005"/>
    </source>
</evidence>
<keyword evidence="4" id="KW-0732">Signal</keyword>
<evidence type="ECO:0000256" key="6">
    <source>
        <dbReference type="ARBA" id="ARBA00023136"/>
    </source>
</evidence>
<dbReference type="Proteomes" id="UP000095283">
    <property type="component" value="Unplaced"/>
</dbReference>
<comment type="caution">
    <text evidence="7">Lacks conserved residue(s) required for the propagation of feature annotation.</text>
</comment>
<comment type="subcellular location">
    <subcellularLocation>
        <location evidence="1">Membrane</location>
        <topology evidence="1">Multi-pass membrane protein</topology>
    </subcellularLocation>
</comment>
<evidence type="ECO:0000256" key="2">
    <source>
        <dbReference type="ARBA" id="ARBA00005227"/>
    </source>
</evidence>
<name>A0A1I7XCC1_HETBA</name>
<keyword evidence="5 7" id="KW-1133">Transmembrane helix</keyword>
<dbReference type="WBParaSite" id="Hba_15005">
    <property type="protein sequence ID" value="Hba_15005"/>
    <property type="gene ID" value="Hba_15005"/>
</dbReference>
<accession>A0A1I7XCC1</accession>
<sequence>MLCLVKADEHDHIYEVDEEVVLWMNTLKSMNIFASNIYKYLYLCLTDFIIKYFKVGPYSNRQETYTYFSLPFCRGKKESIGHYHETMGESLLGVELDFSGLDIKFRTNTPRSTACKKKLSMDEYRTFVYAIKNSYYYQMYLDDMPIWGMIGEVDNTVDPPSYKLYTHKKLDIGYNDKQVVDVNLTSDGRAEIHPGVELEFSYEVNWVSSDVLYVNRFDKYLDPSFFQHRTLVCGVAFLINFVAIYYHASRAIPFTIMLAVTAICLFVILPLTLVGTVLGRNMSGQGDYPCRW</sequence>
<dbReference type="PANTHER" id="PTHR10766:SF41">
    <property type="entry name" value="TRANSMEMBRANE 9 SUPERFAMILY MEMBER 3"/>
    <property type="match status" value="1"/>
</dbReference>
<feature type="transmembrane region" description="Helical" evidence="7">
    <location>
        <begin position="230"/>
        <end position="248"/>
    </location>
</feature>